<evidence type="ECO:0000313" key="5">
    <source>
        <dbReference type="Proteomes" id="UP000095214"/>
    </source>
</evidence>
<sequence>MEAHMGLGKPAGIAAAVLLALSAAAVPGARSASAAEAGASEEYRVSGSGVLTYSARITASEDYLSKQVCDDFAGHLRTVFGLDKDPKASYTGATYDGGTSECAVQPFDILHPTDSVITENGSERTIAMSPSTTGPVLEAIGFTTRSTTATVSNAIITSASDGCAIDHDSSSSGQETATCAHTADDSYVTYDVATGATSSGAVRGAPTPVPPDPEANVKPQRTGTPGAPAATTTTGPITAPVTVGTPGQRTGAPTPTGRSSDSDDGNAFVAIFFLILVVLVLFWIISMGTMRSQWKKQSRRPARSRATHTRRPVDPALPYDTSRTAASEPHDSPTFPYDTSRTAASEPHDSPTFPYDSSRTAAPEPHDSPTFPYDSSRTAAPEPHDSPDPAPGSAGPSEAAAPRSDSRFAPPSGPA</sequence>
<keyword evidence="2" id="KW-0812">Transmembrane</keyword>
<evidence type="ECO:0000256" key="1">
    <source>
        <dbReference type="SAM" id="MobiDB-lite"/>
    </source>
</evidence>
<accession>A0A1D8B048</accession>
<feature type="transmembrane region" description="Helical" evidence="2">
    <location>
        <begin position="267"/>
        <end position="290"/>
    </location>
</feature>
<feature type="compositionally biased region" description="Low complexity" evidence="1">
    <location>
        <begin position="391"/>
        <end position="402"/>
    </location>
</feature>
<keyword evidence="5" id="KW-1185">Reference proteome</keyword>
<keyword evidence="2" id="KW-1133">Transmembrane helix</keyword>
<feature type="compositionally biased region" description="Basic residues" evidence="1">
    <location>
        <begin position="293"/>
        <end position="310"/>
    </location>
</feature>
<keyword evidence="2" id="KW-0472">Membrane</keyword>
<feature type="signal peptide" evidence="3">
    <location>
        <begin position="1"/>
        <end position="34"/>
    </location>
</feature>
<feature type="compositionally biased region" description="Low complexity" evidence="1">
    <location>
        <begin position="222"/>
        <end position="247"/>
    </location>
</feature>
<gene>
    <name evidence="4" type="ORF">BH719_00130</name>
</gene>
<dbReference type="Proteomes" id="UP000095214">
    <property type="component" value="Chromosome"/>
</dbReference>
<dbReference type="KEGG" id="phon:BH719_00130"/>
<feature type="region of interest" description="Disordered" evidence="1">
    <location>
        <begin position="198"/>
        <end position="262"/>
    </location>
</feature>
<evidence type="ECO:0000256" key="2">
    <source>
        <dbReference type="SAM" id="Phobius"/>
    </source>
</evidence>
<evidence type="ECO:0000313" key="4">
    <source>
        <dbReference type="EMBL" id="AOS46502.1"/>
    </source>
</evidence>
<feature type="region of interest" description="Disordered" evidence="1">
    <location>
        <begin position="292"/>
        <end position="415"/>
    </location>
</feature>
<feature type="chain" id="PRO_5009105450" evidence="3">
    <location>
        <begin position="35"/>
        <end position="415"/>
    </location>
</feature>
<keyword evidence="3" id="KW-0732">Signal</keyword>
<reference evidence="4 5" key="1">
    <citation type="submission" date="2016-09" db="EMBL/GenBank/DDBJ databases">
        <title>Complete genome sequence of Actinomyces hongkongensis HKU8.</title>
        <authorList>
            <person name="Gao Y.-X."/>
            <person name="Zhou Y.-Y."/>
            <person name="Xie Y."/>
            <person name="Wang M."/>
            <person name="Wang S.-J."/>
            <person name="Shen S.-G."/>
        </authorList>
    </citation>
    <scope>NUCLEOTIDE SEQUENCE [LARGE SCALE GENOMIC DNA]</scope>
    <source>
        <strain evidence="4 5">HKU8</strain>
    </source>
</reference>
<protein>
    <submittedName>
        <fullName evidence="4">Uncharacterized protein</fullName>
    </submittedName>
</protein>
<dbReference type="EMBL" id="CP017298">
    <property type="protein sequence ID" value="AOS46502.1"/>
    <property type="molecule type" value="Genomic_DNA"/>
</dbReference>
<evidence type="ECO:0000256" key="3">
    <source>
        <dbReference type="SAM" id="SignalP"/>
    </source>
</evidence>
<dbReference type="STRING" id="178339.BH719_00130"/>
<name>A0A1D8B048_9ACTO</name>
<proteinExistence type="predicted"/>
<organism evidence="4 5">
    <name type="scientific">Pauljensenia hongkongensis</name>
    <dbReference type="NCBI Taxonomy" id="178339"/>
    <lineage>
        <taxon>Bacteria</taxon>
        <taxon>Bacillati</taxon>
        <taxon>Actinomycetota</taxon>
        <taxon>Actinomycetes</taxon>
        <taxon>Actinomycetales</taxon>
        <taxon>Actinomycetaceae</taxon>
        <taxon>Pauljensenia</taxon>
    </lineage>
</organism>
<dbReference type="AlphaFoldDB" id="A0A1D8B048"/>